<organism evidence="1 2">
    <name type="scientific">Candidatus Roizmanbacteria bacterium CG_4_8_14_3_um_filter_36_10</name>
    <dbReference type="NCBI Taxonomy" id="1974834"/>
    <lineage>
        <taxon>Bacteria</taxon>
        <taxon>Candidatus Roizmaniibacteriota</taxon>
    </lineage>
</organism>
<evidence type="ECO:0008006" key="3">
    <source>
        <dbReference type="Google" id="ProtNLM"/>
    </source>
</evidence>
<dbReference type="PRINTS" id="PR00413">
    <property type="entry name" value="HADHALOGNASE"/>
</dbReference>
<evidence type="ECO:0000313" key="2">
    <source>
        <dbReference type="Proteomes" id="UP000229370"/>
    </source>
</evidence>
<dbReference type="SUPFAM" id="SSF56784">
    <property type="entry name" value="HAD-like"/>
    <property type="match status" value="1"/>
</dbReference>
<dbReference type="PANTHER" id="PTHR43611">
    <property type="entry name" value="ALPHA-D-GLUCOSE 1-PHOSPHATE PHOSPHATASE"/>
    <property type="match status" value="1"/>
</dbReference>
<dbReference type="AlphaFoldDB" id="A0A2M8GMT4"/>
<gene>
    <name evidence="1" type="ORF">CO007_02570</name>
</gene>
<dbReference type="InterPro" id="IPR023214">
    <property type="entry name" value="HAD_sf"/>
</dbReference>
<reference evidence="2" key="1">
    <citation type="submission" date="2017-09" db="EMBL/GenBank/DDBJ databases">
        <title>Depth-based differentiation of microbial function through sediment-hosted aquifers and enrichment of novel symbionts in the deep terrestrial subsurface.</title>
        <authorList>
            <person name="Probst A.J."/>
            <person name="Ladd B."/>
            <person name="Jarett J.K."/>
            <person name="Geller-Mcgrath D.E."/>
            <person name="Sieber C.M.K."/>
            <person name="Emerson J.B."/>
            <person name="Anantharaman K."/>
            <person name="Thomas B.C."/>
            <person name="Malmstrom R."/>
            <person name="Stieglmeier M."/>
            <person name="Klingl A."/>
            <person name="Woyke T."/>
            <person name="Ryan C.M."/>
            <person name="Banfield J.F."/>
        </authorList>
    </citation>
    <scope>NUCLEOTIDE SEQUENCE [LARGE SCALE GENOMIC DNA]</scope>
</reference>
<dbReference type="Pfam" id="PF00702">
    <property type="entry name" value="Hydrolase"/>
    <property type="match status" value="1"/>
</dbReference>
<protein>
    <recommendedName>
        <fullName evidence="3">HAD family phosphatase</fullName>
    </recommendedName>
</protein>
<dbReference type="EMBL" id="PFQK01000046">
    <property type="protein sequence ID" value="PJC81842.1"/>
    <property type="molecule type" value="Genomic_DNA"/>
</dbReference>
<name>A0A2M8GMT4_9BACT</name>
<dbReference type="PANTHER" id="PTHR43611:SF3">
    <property type="entry name" value="FLAVIN MONONUCLEOTIDE HYDROLASE 1, CHLOROPLATIC"/>
    <property type="match status" value="1"/>
</dbReference>
<dbReference type="Gene3D" id="1.10.150.240">
    <property type="entry name" value="Putative phosphatase, domain 2"/>
    <property type="match status" value="1"/>
</dbReference>
<proteinExistence type="predicted"/>
<sequence>MKPIKFIYFDIGGVLNDWSDYFKDATKKFNIPYDEFKKLWLKDDFADDMTRGKITPFDLWKEAIEKFNLINADDFNFLESWIGDYRPRKQVHELVYKLSKKYRIGLLSNLYKGMMPRLIEIGIVPDINYSSIVLSYETGFRKPEKEIYEIATKESGVKPEEILLIDDRKDILEVAKKIGWQTFWFDEEKIKKSVHELSRTLL</sequence>
<comment type="caution">
    <text evidence="1">The sequence shown here is derived from an EMBL/GenBank/DDBJ whole genome shotgun (WGS) entry which is preliminary data.</text>
</comment>
<dbReference type="InterPro" id="IPR023198">
    <property type="entry name" value="PGP-like_dom2"/>
</dbReference>
<dbReference type="InterPro" id="IPR036412">
    <property type="entry name" value="HAD-like_sf"/>
</dbReference>
<dbReference type="InterPro" id="IPR006439">
    <property type="entry name" value="HAD-SF_hydro_IA"/>
</dbReference>
<dbReference type="SFLD" id="SFLDS00003">
    <property type="entry name" value="Haloacid_Dehalogenase"/>
    <property type="match status" value="1"/>
</dbReference>
<dbReference type="Gene3D" id="3.40.50.1000">
    <property type="entry name" value="HAD superfamily/HAD-like"/>
    <property type="match status" value="1"/>
</dbReference>
<dbReference type="Proteomes" id="UP000229370">
    <property type="component" value="Unassembled WGS sequence"/>
</dbReference>
<dbReference type="NCBIfam" id="TIGR01509">
    <property type="entry name" value="HAD-SF-IA-v3"/>
    <property type="match status" value="1"/>
</dbReference>
<accession>A0A2M8GMT4</accession>
<evidence type="ECO:0000313" key="1">
    <source>
        <dbReference type="EMBL" id="PJC81842.1"/>
    </source>
</evidence>
<dbReference type="SFLD" id="SFLDG01129">
    <property type="entry name" value="C1.5:_HAD__Beta-PGM__Phosphata"/>
    <property type="match status" value="1"/>
</dbReference>